<evidence type="ECO:0000313" key="5">
    <source>
        <dbReference type="RefSeq" id="XP_021867288.1"/>
    </source>
</evidence>
<keyword evidence="1" id="KW-0862">Zinc</keyword>
<feature type="compositionally biased region" description="Pro residues" evidence="2">
    <location>
        <begin position="128"/>
        <end position="143"/>
    </location>
</feature>
<evidence type="ECO:0000256" key="1">
    <source>
        <dbReference type="PROSITE-ProRule" id="PRU00042"/>
    </source>
</evidence>
<feature type="domain" description="C2H2-type" evidence="3">
    <location>
        <begin position="97"/>
        <end position="124"/>
    </location>
</feature>
<dbReference type="GO" id="GO:0008270">
    <property type="term" value="F:zinc ion binding"/>
    <property type="evidence" value="ECO:0007669"/>
    <property type="project" value="UniProtKB-KW"/>
</dbReference>
<feature type="region of interest" description="Disordered" evidence="2">
    <location>
        <begin position="1"/>
        <end position="30"/>
    </location>
</feature>
<dbReference type="InterPro" id="IPR036236">
    <property type="entry name" value="Znf_C2H2_sf"/>
</dbReference>
<name>A0A9R0JHX4_SPIOL</name>
<gene>
    <name evidence="5" type="primary">LOC110805964</name>
</gene>
<feature type="compositionally biased region" description="Low complexity" evidence="2">
    <location>
        <begin position="57"/>
        <end position="66"/>
    </location>
</feature>
<protein>
    <submittedName>
        <fullName evidence="5">Zinc finger protein ZAT3-like</fullName>
    </submittedName>
</protein>
<dbReference type="PROSITE" id="PS00028">
    <property type="entry name" value="ZINC_FINGER_C2H2_1"/>
    <property type="match status" value="3"/>
</dbReference>
<evidence type="ECO:0000256" key="2">
    <source>
        <dbReference type="SAM" id="MobiDB-lite"/>
    </source>
</evidence>
<dbReference type="PANTHER" id="PTHR47591:SF1">
    <property type="entry name" value="ZINC FINGER PROTEIN ZAT2-RELATED"/>
    <property type="match status" value="1"/>
</dbReference>
<dbReference type="InterPro" id="IPR013087">
    <property type="entry name" value="Znf_C2H2_type"/>
</dbReference>
<dbReference type="PROSITE" id="PS50157">
    <property type="entry name" value="ZINC_FINGER_C2H2_2"/>
    <property type="match status" value="3"/>
</dbReference>
<feature type="region of interest" description="Disordered" evidence="2">
    <location>
        <begin position="126"/>
        <end position="148"/>
    </location>
</feature>
<dbReference type="GeneID" id="110805964"/>
<feature type="domain" description="C2H2-type" evidence="3">
    <location>
        <begin position="251"/>
        <end position="278"/>
    </location>
</feature>
<dbReference type="SUPFAM" id="SSF57667">
    <property type="entry name" value="beta-beta-alpha zinc fingers"/>
    <property type="match status" value="2"/>
</dbReference>
<dbReference type="KEGG" id="soe:110805964"/>
<dbReference type="Pfam" id="PF13912">
    <property type="entry name" value="zf-C2H2_6"/>
    <property type="match status" value="3"/>
</dbReference>
<feature type="domain" description="C2H2-type" evidence="3">
    <location>
        <begin position="175"/>
        <end position="202"/>
    </location>
</feature>
<reference evidence="5" key="2">
    <citation type="submission" date="2025-08" db="UniProtKB">
        <authorList>
            <consortium name="RefSeq"/>
        </authorList>
    </citation>
    <scope>IDENTIFICATION</scope>
    <source>
        <tissue evidence="5">Leaf</tissue>
    </source>
</reference>
<dbReference type="SMART" id="SM00355">
    <property type="entry name" value="ZnF_C2H2"/>
    <property type="match status" value="3"/>
</dbReference>
<evidence type="ECO:0000259" key="3">
    <source>
        <dbReference type="PROSITE" id="PS50157"/>
    </source>
</evidence>
<accession>A0A9R0JHX4</accession>
<dbReference type="Proteomes" id="UP000813463">
    <property type="component" value="Chromosome 4"/>
</dbReference>
<reference evidence="4" key="1">
    <citation type="journal article" date="2021" name="Nat. Commun.">
        <title>Genomic analyses provide insights into spinach domestication and the genetic basis of agronomic traits.</title>
        <authorList>
            <person name="Cai X."/>
            <person name="Sun X."/>
            <person name="Xu C."/>
            <person name="Sun H."/>
            <person name="Wang X."/>
            <person name="Ge C."/>
            <person name="Zhang Z."/>
            <person name="Wang Q."/>
            <person name="Fei Z."/>
            <person name="Jiao C."/>
            <person name="Wang Q."/>
        </authorList>
    </citation>
    <scope>NUCLEOTIDE SEQUENCE [LARGE SCALE GENOMIC DNA]</scope>
    <source>
        <strain evidence="4">cv. Varoflay</strain>
    </source>
</reference>
<feature type="compositionally biased region" description="Pro residues" evidence="2">
    <location>
        <begin position="1"/>
        <end position="12"/>
    </location>
</feature>
<dbReference type="OrthoDB" id="6077919at2759"/>
<feature type="compositionally biased region" description="Low complexity" evidence="2">
    <location>
        <begin position="13"/>
        <end position="30"/>
    </location>
</feature>
<sequence>MDDTPLPPPLPLPQSQLQIQPHPQLQPVPLSVAPPIQIPYVHNHQNIQLPFLPPTTPTSSSSPTASLRKKRRSKLLRIDTATAAPKKPEPSTTEITPPCTECGKTFWSWKALFGHMRCHPERQWRGINPPPHLRQRPTPPPTPSTTDDREVAASLLLLAAGPTSPDFATTSMARFECSSCKKTFGSHQALGGHRASHKNVKGCFAITKDSTDHVEDDHFMTMQSGPSHDEGIGLSLSLGLGLGLGVGHNIHKCGVCLKVFPTGQALGGHMRCHWEKSEDQPSPSPLSFGLSIGSDSRPIKPQSGIDLNLPAQHLVDASSSSVGSSNNMQLELSLAI</sequence>
<dbReference type="RefSeq" id="XP_021867288.1">
    <property type="nucleotide sequence ID" value="XM_022011596.2"/>
</dbReference>
<dbReference type="PANTHER" id="PTHR47591">
    <property type="entry name" value="ZINC FINGER PROTEIN ZAT2-RELATED"/>
    <property type="match status" value="1"/>
</dbReference>
<proteinExistence type="predicted"/>
<keyword evidence="4" id="KW-1185">Reference proteome</keyword>
<evidence type="ECO:0000313" key="4">
    <source>
        <dbReference type="Proteomes" id="UP000813463"/>
    </source>
</evidence>
<keyword evidence="1" id="KW-0479">Metal-binding</keyword>
<dbReference type="AlphaFoldDB" id="A0A9R0JHX4"/>
<feature type="region of interest" description="Disordered" evidence="2">
    <location>
        <begin position="49"/>
        <end position="97"/>
    </location>
</feature>
<keyword evidence="1" id="KW-0863">Zinc-finger</keyword>
<dbReference type="Gene3D" id="3.30.160.60">
    <property type="entry name" value="Classic Zinc Finger"/>
    <property type="match status" value="1"/>
</dbReference>
<organism evidence="4 5">
    <name type="scientific">Spinacia oleracea</name>
    <name type="common">Spinach</name>
    <dbReference type="NCBI Taxonomy" id="3562"/>
    <lineage>
        <taxon>Eukaryota</taxon>
        <taxon>Viridiplantae</taxon>
        <taxon>Streptophyta</taxon>
        <taxon>Embryophyta</taxon>
        <taxon>Tracheophyta</taxon>
        <taxon>Spermatophyta</taxon>
        <taxon>Magnoliopsida</taxon>
        <taxon>eudicotyledons</taxon>
        <taxon>Gunneridae</taxon>
        <taxon>Pentapetalae</taxon>
        <taxon>Caryophyllales</taxon>
        <taxon>Chenopodiaceae</taxon>
        <taxon>Chenopodioideae</taxon>
        <taxon>Anserineae</taxon>
        <taxon>Spinacia</taxon>
    </lineage>
</organism>